<name>A0A4Y2KTW5_ARAVE</name>
<comment type="caution">
    <text evidence="1">The sequence shown here is derived from an EMBL/GenBank/DDBJ whole genome shotgun (WGS) entry which is preliminary data.</text>
</comment>
<evidence type="ECO:0000313" key="1">
    <source>
        <dbReference type="EMBL" id="GBN05642.1"/>
    </source>
</evidence>
<dbReference type="AlphaFoldDB" id="A0A4Y2KTW5"/>
<dbReference type="Proteomes" id="UP000499080">
    <property type="component" value="Unassembled WGS sequence"/>
</dbReference>
<proteinExistence type="predicted"/>
<accession>A0A4Y2KTW5</accession>
<keyword evidence="2" id="KW-1185">Reference proteome</keyword>
<dbReference type="EMBL" id="BGPR01004987">
    <property type="protein sequence ID" value="GBN05642.1"/>
    <property type="molecule type" value="Genomic_DNA"/>
</dbReference>
<protein>
    <submittedName>
        <fullName evidence="1">Uncharacterized protein</fullName>
    </submittedName>
</protein>
<sequence length="95" mass="10715">MVYELVYSCTFYNNSNGKYCYKDVMSLSCLTSLIVGEEFYRGKNGVTDSSESWTPDIGDKLGYHFGDKSKIPENAITFSIFLLRAETQVSPENSL</sequence>
<gene>
    <name evidence="1" type="ORF">AVEN_190026_1</name>
</gene>
<organism evidence="1 2">
    <name type="scientific">Araneus ventricosus</name>
    <name type="common">Orbweaver spider</name>
    <name type="synonym">Epeira ventricosa</name>
    <dbReference type="NCBI Taxonomy" id="182803"/>
    <lineage>
        <taxon>Eukaryota</taxon>
        <taxon>Metazoa</taxon>
        <taxon>Ecdysozoa</taxon>
        <taxon>Arthropoda</taxon>
        <taxon>Chelicerata</taxon>
        <taxon>Arachnida</taxon>
        <taxon>Araneae</taxon>
        <taxon>Araneomorphae</taxon>
        <taxon>Entelegynae</taxon>
        <taxon>Araneoidea</taxon>
        <taxon>Araneidae</taxon>
        <taxon>Araneus</taxon>
    </lineage>
</organism>
<evidence type="ECO:0000313" key="2">
    <source>
        <dbReference type="Proteomes" id="UP000499080"/>
    </source>
</evidence>
<reference evidence="1 2" key="1">
    <citation type="journal article" date="2019" name="Sci. Rep.">
        <title>Orb-weaving spider Araneus ventricosus genome elucidates the spidroin gene catalogue.</title>
        <authorList>
            <person name="Kono N."/>
            <person name="Nakamura H."/>
            <person name="Ohtoshi R."/>
            <person name="Moran D.A.P."/>
            <person name="Shinohara A."/>
            <person name="Yoshida Y."/>
            <person name="Fujiwara M."/>
            <person name="Mori M."/>
            <person name="Tomita M."/>
            <person name="Arakawa K."/>
        </authorList>
    </citation>
    <scope>NUCLEOTIDE SEQUENCE [LARGE SCALE GENOMIC DNA]</scope>
</reference>